<keyword evidence="6" id="KW-1185">Reference proteome</keyword>
<dbReference type="OrthoDB" id="9768696at2"/>
<keyword evidence="2" id="KW-0378">Hydrolase</keyword>
<evidence type="ECO:0000256" key="3">
    <source>
        <dbReference type="ARBA" id="ARBA00022840"/>
    </source>
</evidence>
<dbReference type="Pfam" id="PF02626">
    <property type="entry name" value="CT_A_B"/>
    <property type="match status" value="1"/>
</dbReference>
<keyword evidence="5" id="KW-0808">Transferase</keyword>
<gene>
    <name evidence="5" type="ORF">FNH05_02645</name>
</gene>
<comment type="caution">
    <text evidence="5">The sequence shown here is derived from an EMBL/GenBank/DDBJ whole genome shotgun (WGS) entry which is preliminary data.</text>
</comment>
<accession>A0A558DKP2</accession>
<sequence length="301" mass="31005">MIEVVRPGPLTTVQDLGRPGLAALGVGRSGAADRRSAALANRLVGNFDGAAVLETTFGGLVLRFRQVARVAVTGAPCPIRRNGRGEAMNAPFTVWPGTELALGTPSTGLRTYLAVRGGIGVEKILESRSTDLLAGLGPSPLREGDVLPVGHDMCGPLPAVEVAPVPDPAGFGLIVRVVSGPRDDWFGPEALRILSTATYEVTSESNRVGARLAGPPLPRSRGGELLSEGMVPGAIQVPPSGQPLVFLADHPVTGGYPVIGVVLTDDLPVMAQARPGQSVSFRLVPGSLRRHAANVPGAAAV</sequence>
<reference evidence="5 6" key="2">
    <citation type="submission" date="2019-08" db="EMBL/GenBank/DDBJ databases">
        <title>Amycolatopsis acidicola sp. nov., isolated from peat swamp forest soil.</title>
        <authorList>
            <person name="Srisuk N."/>
        </authorList>
    </citation>
    <scope>NUCLEOTIDE SEQUENCE [LARGE SCALE GENOMIC DNA]</scope>
    <source>
        <strain evidence="5 6">TBRC 6029</strain>
    </source>
</reference>
<dbReference type="AlphaFoldDB" id="A0A558DKP2"/>
<dbReference type="GO" id="GO:0016787">
    <property type="term" value="F:hydrolase activity"/>
    <property type="evidence" value="ECO:0007669"/>
    <property type="project" value="UniProtKB-KW"/>
</dbReference>
<protein>
    <submittedName>
        <fullName evidence="5">Biotin-dependent carboxyltransferase family protein</fullName>
    </submittedName>
</protein>
<dbReference type="GO" id="GO:0016740">
    <property type="term" value="F:transferase activity"/>
    <property type="evidence" value="ECO:0007669"/>
    <property type="project" value="UniProtKB-KW"/>
</dbReference>
<feature type="domain" description="Carboxyltransferase" evidence="4">
    <location>
        <begin position="23"/>
        <end position="299"/>
    </location>
</feature>
<dbReference type="RefSeq" id="WP_144585638.1">
    <property type="nucleotide sequence ID" value="NZ_VJWX01000012.1"/>
</dbReference>
<evidence type="ECO:0000256" key="1">
    <source>
        <dbReference type="ARBA" id="ARBA00022741"/>
    </source>
</evidence>
<evidence type="ECO:0000259" key="4">
    <source>
        <dbReference type="SMART" id="SM00797"/>
    </source>
</evidence>
<dbReference type="SMART" id="SM00797">
    <property type="entry name" value="AHS2"/>
    <property type="match status" value="1"/>
</dbReference>
<dbReference type="InterPro" id="IPR003778">
    <property type="entry name" value="CT_A_B"/>
</dbReference>
<evidence type="ECO:0000256" key="2">
    <source>
        <dbReference type="ARBA" id="ARBA00022801"/>
    </source>
</evidence>
<dbReference type="Gene3D" id="2.40.100.10">
    <property type="entry name" value="Cyclophilin-like"/>
    <property type="match status" value="1"/>
</dbReference>
<dbReference type="SUPFAM" id="SSF50891">
    <property type="entry name" value="Cyclophilin-like"/>
    <property type="match status" value="1"/>
</dbReference>
<dbReference type="GO" id="GO:0005524">
    <property type="term" value="F:ATP binding"/>
    <property type="evidence" value="ECO:0007669"/>
    <property type="project" value="UniProtKB-KW"/>
</dbReference>
<dbReference type="InterPro" id="IPR052708">
    <property type="entry name" value="PxpC"/>
</dbReference>
<dbReference type="EMBL" id="VJWX01000012">
    <property type="protein sequence ID" value="TVT61583.1"/>
    <property type="molecule type" value="Genomic_DNA"/>
</dbReference>
<evidence type="ECO:0000313" key="6">
    <source>
        <dbReference type="Proteomes" id="UP000320011"/>
    </source>
</evidence>
<proteinExistence type="predicted"/>
<keyword evidence="3" id="KW-0067">ATP-binding</keyword>
<dbReference type="Proteomes" id="UP000320011">
    <property type="component" value="Unassembled WGS sequence"/>
</dbReference>
<name>A0A558DKP2_9PSEU</name>
<dbReference type="InterPro" id="IPR029000">
    <property type="entry name" value="Cyclophilin-like_dom_sf"/>
</dbReference>
<evidence type="ECO:0000313" key="5">
    <source>
        <dbReference type="EMBL" id="TVT61583.1"/>
    </source>
</evidence>
<organism evidence="5 6">
    <name type="scientific">Amycolatopsis rhizosphaerae</name>
    <dbReference type="NCBI Taxonomy" id="2053003"/>
    <lineage>
        <taxon>Bacteria</taxon>
        <taxon>Bacillati</taxon>
        <taxon>Actinomycetota</taxon>
        <taxon>Actinomycetes</taxon>
        <taxon>Pseudonocardiales</taxon>
        <taxon>Pseudonocardiaceae</taxon>
        <taxon>Amycolatopsis</taxon>
    </lineage>
</organism>
<dbReference type="NCBIfam" id="TIGR00724">
    <property type="entry name" value="urea_amlyse_rel"/>
    <property type="match status" value="1"/>
</dbReference>
<reference evidence="5 6" key="1">
    <citation type="submission" date="2019-07" db="EMBL/GenBank/DDBJ databases">
        <authorList>
            <person name="Duangmal K."/>
            <person name="Teo W.F.A."/>
        </authorList>
    </citation>
    <scope>NUCLEOTIDE SEQUENCE [LARGE SCALE GENOMIC DNA]</scope>
    <source>
        <strain evidence="5 6">TBRC 6029</strain>
    </source>
</reference>
<dbReference type="PANTHER" id="PTHR43309:SF3">
    <property type="entry name" value="5-OXOPROLINASE SUBUNIT C"/>
    <property type="match status" value="1"/>
</dbReference>
<keyword evidence="1" id="KW-0547">Nucleotide-binding</keyword>
<dbReference type="PANTHER" id="PTHR43309">
    <property type="entry name" value="5-OXOPROLINASE SUBUNIT C"/>
    <property type="match status" value="1"/>
</dbReference>